<reference evidence="3 4" key="1">
    <citation type="submission" date="2019-06" db="EMBL/GenBank/DDBJ databases">
        <title>A chromosomal-level reference genome of Carpinus fangiana (Coryloideae, Betulaceae).</title>
        <authorList>
            <person name="Yang X."/>
            <person name="Wang Z."/>
            <person name="Zhang L."/>
            <person name="Hao G."/>
            <person name="Liu J."/>
            <person name="Yang Y."/>
        </authorList>
    </citation>
    <scope>NUCLEOTIDE SEQUENCE [LARGE SCALE GENOMIC DNA]</scope>
    <source>
        <strain evidence="3">Cfa_2016G</strain>
        <tissue evidence="3">Leaf</tissue>
    </source>
</reference>
<evidence type="ECO:0000313" key="4">
    <source>
        <dbReference type="Proteomes" id="UP000327013"/>
    </source>
</evidence>
<feature type="region of interest" description="Disordered" evidence="1">
    <location>
        <begin position="46"/>
        <end position="65"/>
    </location>
</feature>
<dbReference type="Proteomes" id="UP000327013">
    <property type="component" value="Unassembled WGS sequence"/>
</dbReference>
<evidence type="ECO:0000256" key="1">
    <source>
        <dbReference type="SAM" id="MobiDB-lite"/>
    </source>
</evidence>
<dbReference type="InterPro" id="IPR005545">
    <property type="entry name" value="YCII"/>
</dbReference>
<proteinExistence type="predicted"/>
<evidence type="ECO:0000313" key="3">
    <source>
        <dbReference type="EMBL" id="KAB8437406.1"/>
    </source>
</evidence>
<dbReference type="EMBL" id="VIBQ01000036">
    <property type="protein sequence ID" value="KAB8437406.1"/>
    <property type="molecule type" value="Genomic_DNA"/>
</dbReference>
<keyword evidence="4" id="KW-1185">Reference proteome</keyword>
<dbReference type="InterPro" id="IPR011008">
    <property type="entry name" value="Dimeric_a/b-barrel"/>
</dbReference>
<dbReference type="PANTHER" id="PTHR33606">
    <property type="entry name" value="PROTEIN YCII"/>
    <property type="match status" value="1"/>
</dbReference>
<dbReference type="AlphaFoldDB" id="A0A5N6L081"/>
<comment type="caution">
    <text evidence="3">The sequence shown here is derived from an EMBL/GenBank/DDBJ whole genome shotgun (WGS) entry which is preliminary data.</text>
</comment>
<evidence type="ECO:0000259" key="2">
    <source>
        <dbReference type="Pfam" id="PF03795"/>
    </source>
</evidence>
<dbReference type="Pfam" id="PF03795">
    <property type="entry name" value="YCII"/>
    <property type="match status" value="1"/>
</dbReference>
<dbReference type="PANTHER" id="PTHR33606:SF3">
    <property type="entry name" value="PROTEIN YCII"/>
    <property type="match status" value="1"/>
</dbReference>
<feature type="domain" description="YCII-related" evidence="2">
    <location>
        <begin position="13"/>
        <end position="93"/>
    </location>
</feature>
<accession>A0A5N6L081</accession>
<dbReference type="Gene3D" id="3.30.70.1060">
    <property type="entry name" value="Dimeric alpha+beta barrel"/>
    <property type="match status" value="1"/>
</dbReference>
<protein>
    <recommendedName>
        <fullName evidence="2">YCII-related domain-containing protein</fullName>
    </recommendedName>
</protein>
<sequence length="111" mass="12019">MAQPLYNWLAQLPYKPSEVQARVSNFQDHLAYIKSQVAAGKITMAGPTFSSQPSSPEDAQTKGSGSVRVVNASTEEEAWALVKGDPFAKTGVWDLEKSTLLPMKVAVVKPL</sequence>
<feature type="compositionally biased region" description="Polar residues" evidence="1">
    <location>
        <begin position="48"/>
        <end position="64"/>
    </location>
</feature>
<organism evidence="3 4">
    <name type="scientific">Carpinus fangiana</name>
    <dbReference type="NCBI Taxonomy" id="176857"/>
    <lineage>
        <taxon>Eukaryota</taxon>
        <taxon>Viridiplantae</taxon>
        <taxon>Streptophyta</taxon>
        <taxon>Embryophyta</taxon>
        <taxon>Tracheophyta</taxon>
        <taxon>Spermatophyta</taxon>
        <taxon>Magnoliopsida</taxon>
        <taxon>eudicotyledons</taxon>
        <taxon>Gunneridae</taxon>
        <taxon>Pentapetalae</taxon>
        <taxon>rosids</taxon>
        <taxon>fabids</taxon>
        <taxon>Fagales</taxon>
        <taxon>Betulaceae</taxon>
        <taxon>Carpinus</taxon>
    </lineage>
</organism>
<dbReference type="InterPro" id="IPR051807">
    <property type="entry name" value="Sec-metab_biosynth-assoc"/>
</dbReference>
<gene>
    <name evidence="3" type="ORF">FH972_025084</name>
</gene>
<dbReference type="SUPFAM" id="SSF54909">
    <property type="entry name" value="Dimeric alpha+beta barrel"/>
    <property type="match status" value="1"/>
</dbReference>
<dbReference type="OrthoDB" id="5519740at2759"/>
<name>A0A5N6L081_9ROSI</name>